<dbReference type="AlphaFoldDB" id="A0AAN7LXT7"/>
<comment type="caution">
    <text evidence="1">The sequence shown here is derived from an EMBL/GenBank/DDBJ whole genome shotgun (WGS) entry which is preliminary data.</text>
</comment>
<dbReference type="InterPro" id="IPR051624">
    <property type="entry name" value="RMD1/Sad1-interacting"/>
</dbReference>
<dbReference type="EMBL" id="JAXQNO010000008">
    <property type="protein sequence ID" value="KAK4793289.1"/>
    <property type="molecule type" value="Genomic_DNA"/>
</dbReference>
<keyword evidence="2" id="KW-1185">Reference proteome</keyword>
<dbReference type="Proteomes" id="UP001346149">
    <property type="component" value="Unassembled WGS sequence"/>
</dbReference>
<name>A0AAN7LXT7_TRANT</name>
<organism evidence="1 2">
    <name type="scientific">Trapa natans</name>
    <name type="common">Water chestnut</name>
    <dbReference type="NCBI Taxonomy" id="22666"/>
    <lineage>
        <taxon>Eukaryota</taxon>
        <taxon>Viridiplantae</taxon>
        <taxon>Streptophyta</taxon>
        <taxon>Embryophyta</taxon>
        <taxon>Tracheophyta</taxon>
        <taxon>Spermatophyta</taxon>
        <taxon>Magnoliopsida</taxon>
        <taxon>eudicotyledons</taxon>
        <taxon>Gunneridae</taxon>
        <taxon>Pentapetalae</taxon>
        <taxon>rosids</taxon>
        <taxon>malvids</taxon>
        <taxon>Myrtales</taxon>
        <taxon>Lythraceae</taxon>
        <taxon>Trapa</taxon>
    </lineage>
</organism>
<protein>
    <submittedName>
        <fullName evidence="1">Uncharacterized protein</fullName>
    </submittedName>
</protein>
<dbReference type="PANTHER" id="PTHR16255">
    <property type="entry name" value="REQUIRED FOR MEIOTIC NUCLEAR DIVISION PROTEIN 1 HOMOLOG"/>
    <property type="match status" value="1"/>
</dbReference>
<sequence length="100" mass="11504">MRKFQVLTMLFSSCFHVNLKGLVEHNKPNFIPPTSGMINYVLLKFGNLSYSNEFRYGSIVLFNVLEHEVDGYLKIVEAHSAGFLPEIRKEHCLMHLISFG</sequence>
<evidence type="ECO:0000313" key="1">
    <source>
        <dbReference type="EMBL" id="KAK4793289.1"/>
    </source>
</evidence>
<gene>
    <name evidence="1" type="ORF">SAY86_023724</name>
</gene>
<accession>A0AAN7LXT7</accession>
<dbReference type="PANTHER" id="PTHR16255:SF6">
    <property type="entry name" value="PROTEIN RETARDED ROOT GROWTH-LIKE"/>
    <property type="match status" value="1"/>
</dbReference>
<evidence type="ECO:0000313" key="2">
    <source>
        <dbReference type="Proteomes" id="UP001346149"/>
    </source>
</evidence>
<proteinExistence type="predicted"/>
<reference evidence="1 2" key="1">
    <citation type="journal article" date="2023" name="Hortic Res">
        <title>Pangenome of water caltrop reveals structural variations and asymmetric subgenome divergence after allopolyploidization.</title>
        <authorList>
            <person name="Zhang X."/>
            <person name="Chen Y."/>
            <person name="Wang L."/>
            <person name="Yuan Y."/>
            <person name="Fang M."/>
            <person name="Shi L."/>
            <person name="Lu R."/>
            <person name="Comes H.P."/>
            <person name="Ma Y."/>
            <person name="Chen Y."/>
            <person name="Huang G."/>
            <person name="Zhou Y."/>
            <person name="Zheng Z."/>
            <person name="Qiu Y."/>
        </authorList>
    </citation>
    <scope>NUCLEOTIDE SEQUENCE [LARGE SCALE GENOMIC DNA]</scope>
    <source>
        <strain evidence="1">F231</strain>
    </source>
</reference>